<dbReference type="SUPFAM" id="SSF48371">
    <property type="entry name" value="ARM repeat"/>
    <property type="match status" value="1"/>
</dbReference>
<comment type="caution">
    <text evidence="3">The sequence shown here is derived from an EMBL/GenBank/DDBJ whole genome shotgun (WGS) entry which is preliminary data.</text>
</comment>
<organism evidence="3 4">
    <name type="scientific">Hohenbuehelia grisea</name>
    <dbReference type="NCBI Taxonomy" id="104357"/>
    <lineage>
        <taxon>Eukaryota</taxon>
        <taxon>Fungi</taxon>
        <taxon>Dikarya</taxon>
        <taxon>Basidiomycota</taxon>
        <taxon>Agaricomycotina</taxon>
        <taxon>Agaricomycetes</taxon>
        <taxon>Agaricomycetidae</taxon>
        <taxon>Agaricales</taxon>
        <taxon>Pleurotineae</taxon>
        <taxon>Pleurotaceae</taxon>
        <taxon>Hohenbuehelia</taxon>
    </lineage>
</organism>
<feature type="domain" description="Importin N-terminal" evidence="2">
    <location>
        <begin position="46"/>
        <end position="93"/>
    </location>
</feature>
<reference evidence="4" key="1">
    <citation type="submission" date="2024-06" db="EMBL/GenBank/DDBJ databases">
        <title>Multi-omics analyses provide insights into the biosynthesis of the anticancer antibiotic pleurotin in Hohenbuehelia grisea.</title>
        <authorList>
            <person name="Weaver J.A."/>
            <person name="Alberti F."/>
        </authorList>
    </citation>
    <scope>NUCLEOTIDE SEQUENCE [LARGE SCALE GENOMIC DNA]</scope>
    <source>
        <strain evidence="4">T-177</strain>
    </source>
</reference>
<dbReference type="InterPro" id="IPR016024">
    <property type="entry name" value="ARM-type_fold"/>
</dbReference>
<proteinExistence type="predicted"/>
<keyword evidence="4" id="KW-1185">Reference proteome</keyword>
<accession>A0ABR3JN21</accession>
<dbReference type="InterPro" id="IPR011989">
    <property type="entry name" value="ARM-like"/>
</dbReference>
<sequence length="161" mass="17937">MNATDLLANILYRRRGTMPQFFASRGHSKAQIHLTHPKDANTRQDATQKLEVASRDNYREYMLMMSTVLVEEGNPMHVRNAAGLALKNALTARVRVFSLPSIQPVASHDAYLGFCKASRVLHSMAHPRCRDKEQDQGRLTDQSPSLSRHLSAQVVSAIAAV</sequence>
<dbReference type="InterPro" id="IPR001494">
    <property type="entry name" value="Importin-beta_N"/>
</dbReference>
<evidence type="ECO:0000313" key="4">
    <source>
        <dbReference type="Proteomes" id="UP001556367"/>
    </source>
</evidence>
<dbReference type="Proteomes" id="UP001556367">
    <property type="component" value="Unassembled WGS sequence"/>
</dbReference>
<evidence type="ECO:0000256" key="1">
    <source>
        <dbReference type="SAM" id="MobiDB-lite"/>
    </source>
</evidence>
<feature type="compositionally biased region" description="Basic and acidic residues" evidence="1">
    <location>
        <begin position="128"/>
        <end position="138"/>
    </location>
</feature>
<protein>
    <recommendedName>
        <fullName evidence="2">Importin N-terminal domain-containing protein</fullName>
    </recommendedName>
</protein>
<dbReference type="EMBL" id="JASNQZ010000005">
    <property type="protein sequence ID" value="KAL0957214.1"/>
    <property type="molecule type" value="Genomic_DNA"/>
</dbReference>
<feature type="region of interest" description="Disordered" evidence="1">
    <location>
        <begin position="126"/>
        <end position="145"/>
    </location>
</feature>
<dbReference type="PROSITE" id="PS50166">
    <property type="entry name" value="IMPORTIN_B_NT"/>
    <property type="match status" value="1"/>
</dbReference>
<evidence type="ECO:0000313" key="3">
    <source>
        <dbReference type="EMBL" id="KAL0957214.1"/>
    </source>
</evidence>
<gene>
    <name evidence="3" type="ORF">HGRIS_001029</name>
</gene>
<name>A0ABR3JN21_9AGAR</name>
<dbReference type="Gene3D" id="1.25.10.10">
    <property type="entry name" value="Leucine-rich Repeat Variant"/>
    <property type="match status" value="1"/>
</dbReference>
<evidence type="ECO:0000259" key="2">
    <source>
        <dbReference type="PROSITE" id="PS50166"/>
    </source>
</evidence>